<gene>
    <name evidence="3" type="primary">LOC103506640</name>
</gene>
<feature type="compositionally biased region" description="Basic and acidic residues" evidence="1">
    <location>
        <begin position="58"/>
        <end position="74"/>
    </location>
</feature>
<reference evidence="3" key="1">
    <citation type="submission" date="2025-08" db="UniProtKB">
        <authorList>
            <consortium name="RefSeq"/>
        </authorList>
    </citation>
    <scope>IDENTIFICATION</scope>
</reference>
<dbReference type="InterPro" id="IPR028842">
    <property type="entry name" value="Afadin"/>
</dbReference>
<dbReference type="PANTHER" id="PTHR10398:SF2">
    <property type="entry name" value="AFADIN"/>
    <property type="match status" value="1"/>
</dbReference>
<protein>
    <submittedName>
        <fullName evidence="3">Uncharacterized protein DDB_G0283357-like</fullName>
    </submittedName>
</protein>
<dbReference type="GO" id="GO:0005912">
    <property type="term" value="C:adherens junction"/>
    <property type="evidence" value="ECO:0007669"/>
    <property type="project" value="TreeGrafter"/>
</dbReference>
<dbReference type="GO" id="GO:0032880">
    <property type="term" value="P:regulation of protein localization"/>
    <property type="evidence" value="ECO:0007669"/>
    <property type="project" value="TreeGrafter"/>
</dbReference>
<feature type="compositionally biased region" description="Acidic residues" evidence="1">
    <location>
        <begin position="75"/>
        <end position="86"/>
    </location>
</feature>
<feature type="region of interest" description="Disordered" evidence="1">
    <location>
        <begin position="1"/>
        <end position="28"/>
    </location>
</feature>
<dbReference type="GO" id="GO:0050839">
    <property type="term" value="F:cell adhesion molecule binding"/>
    <property type="evidence" value="ECO:0007669"/>
    <property type="project" value="TreeGrafter"/>
</dbReference>
<organism evidence="2 3">
    <name type="scientific">Diaphorina citri</name>
    <name type="common">Asian citrus psyllid</name>
    <dbReference type="NCBI Taxonomy" id="121845"/>
    <lineage>
        <taxon>Eukaryota</taxon>
        <taxon>Metazoa</taxon>
        <taxon>Ecdysozoa</taxon>
        <taxon>Arthropoda</taxon>
        <taxon>Hexapoda</taxon>
        <taxon>Insecta</taxon>
        <taxon>Pterygota</taxon>
        <taxon>Neoptera</taxon>
        <taxon>Paraneoptera</taxon>
        <taxon>Hemiptera</taxon>
        <taxon>Sternorrhyncha</taxon>
        <taxon>Psylloidea</taxon>
        <taxon>Psyllidae</taxon>
        <taxon>Diaphorininae</taxon>
        <taxon>Diaphorina</taxon>
    </lineage>
</organism>
<feature type="compositionally biased region" description="Low complexity" evidence="1">
    <location>
        <begin position="195"/>
        <end position="286"/>
    </location>
</feature>
<proteinExistence type="predicted"/>
<feature type="compositionally biased region" description="Basic and acidic residues" evidence="1">
    <location>
        <begin position="18"/>
        <end position="28"/>
    </location>
</feature>
<sequence>MVQNPGQRQYLFQGTNPWEREEREKEQLRRREAAKIWRDQQISELGALGANRTPSQEEQLRNLRLDKEFERRVEEQDDDEEDEQEELPYNAGGSVTGTNTNQRYSGGAPRPQHLRLDNTTQQQQLTNGPPAQQRLDSLVGNNNLPPEPPERVSSYAVMSSTLRSPVMSNEYHINTSHPINSTLNNINASHITMNSSHSTMNSSHNTMNSSHNTMNSSHNTMNSSHNTMNSSHNTLNSSHNTTNSSQLTMNSSHNTTMNSTHNTTHNASSHDSNNNPSSATTNATPSKRVSFQDTSSVSHSPPSPVLEKIREDPNSFIDEAENMLASPKTPDGHFAGTPSVIGTQEIYKDPRQRRLAQQQQEKMLSNKTSQVPEKLSFKEKMKMFAMETGEDGTPRDKVKISRAQRDIDNLGTPTSTNINTSNESASNVSVNNLNSKFKTSAAITSN</sequence>
<dbReference type="RefSeq" id="XP_008469257.1">
    <property type="nucleotide sequence ID" value="XM_008471035.2"/>
</dbReference>
<feature type="compositionally biased region" description="Polar residues" evidence="1">
    <location>
        <begin position="1"/>
        <end position="16"/>
    </location>
</feature>
<feature type="region of interest" description="Disordered" evidence="1">
    <location>
        <begin position="403"/>
        <end position="427"/>
    </location>
</feature>
<evidence type="ECO:0000256" key="1">
    <source>
        <dbReference type="SAM" id="MobiDB-lite"/>
    </source>
</evidence>
<dbReference type="GeneID" id="103506640"/>
<feature type="region of interest" description="Disordered" evidence="1">
    <location>
        <begin position="195"/>
        <end position="308"/>
    </location>
</feature>
<feature type="region of interest" description="Disordered" evidence="1">
    <location>
        <begin position="325"/>
        <end position="346"/>
    </location>
</feature>
<dbReference type="OMA" id="NEYHINT"/>
<feature type="region of interest" description="Disordered" evidence="1">
    <location>
        <begin position="45"/>
        <end position="152"/>
    </location>
</feature>
<dbReference type="STRING" id="121845.A0A1S3CWI9"/>
<accession>A0A1S3CWI9</accession>
<name>A0A1S3CWI9_DIACI</name>
<evidence type="ECO:0000313" key="3">
    <source>
        <dbReference type="RefSeq" id="XP_008469257.1"/>
    </source>
</evidence>
<dbReference type="Proteomes" id="UP000079169">
    <property type="component" value="Unplaced"/>
</dbReference>
<dbReference type="AlphaFoldDB" id="A0A1S3CWI9"/>
<dbReference type="PaxDb" id="121845-A0A1S3CWI9"/>
<evidence type="ECO:0000313" key="2">
    <source>
        <dbReference type="Proteomes" id="UP000079169"/>
    </source>
</evidence>
<dbReference type="KEGG" id="dci:103506640"/>
<dbReference type="PANTHER" id="PTHR10398">
    <property type="entry name" value="AFADIN"/>
    <property type="match status" value="1"/>
</dbReference>
<keyword evidence="2" id="KW-1185">Reference proteome</keyword>